<dbReference type="PANTHER" id="PTHR11827">
    <property type="entry name" value="SOLUTE CARRIER FAMILY 12, CATION COTRANSPORTERS"/>
    <property type="match status" value="1"/>
</dbReference>
<feature type="transmembrane region" description="Helical" evidence="5">
    <location>
        <begin position="252"/>
        <end position="271"/>
    </location>
</feature>
<dbReference type="InterPro" id="IPR004842">
    <property type="entry name" value="SLC12A_fam"/>
</dbReference>
<keyword evidence="2 5" id="KW-0812">Transmembrane</keyword>
<dbReference type="GO" id="GO:0006884">
    <property type="term" value="P:cell volume homeostasis"/>
    <property type="evidence" value="ECO:0007669"/>
    <property type="project" value="TreeGrafter"/>
</dbReference>
<evidence type="ECO:0000313" key="8">
    <source>
        <dbReference type="EMBL" id="KAK6644043.1"/>
    </source>
</evidence>
<dbReference type="NCBIfam" id="TIGR00930">
    <property type="entry name" value="2a30"/>
    <property type="match status" value="1"/>
</dbReference>
<feature type="transmembrane region" description="Helical" evidence="5">
    <location>
        <begin position="488"/>
        <end position="508"/>
    </location>
</feature>
<dbReference type="InterPro" id="IPR018491">
    <property type="entry name" value="SLC12_C"/>
</dbReference>
<evidence type="ECO:0000259" key="6">
    <source>
        <dbReference type="Pfam" id="PF00324"/>
    </source>
</evidence>
<dbReference type="FunFam" id="1.20.1740.10:FF:000022">
    <property type="entry name" value="Bumetanide-sensitive na-k-cl cotransport protein"/>
    <property type="match status" value="1"/>
</dbReference>
<dbReference type="EMBL" id="JAWJWE010000001">
    <property type="protein sequence ID" value="KAK6644043.1"/>
    <property type="molecule type" value="Genomic_DNA"/>
</dbReference>
<dbReference type="GO" id="GO:0055075">
    <property type="term" value="P:potassium ion homeostasis"/>
    <property type="evidence" value="ECO:0007669"/>
    <property type="project" value="TreeGrafter"/>
</dbReference>
<gene>
    <name evidence="8" type="ORF">RUM43_000308</name>
</gene>
<dbReference type="Pfam" id="PF03522">
    <property type="entry name" value="SLC12"/>
    <property type="match status" value="1"/>
</dbReference>
<dbReference type="GO" id="GO:0016020">
    <property type="term" value="C:membrane"/>
    <property type="evidence" value="ECO:0007669"/>
    <property type="project" value="UniProtKB-SubCell"/>
</dbReference>
<organism evidence="8 9">
    <name type="scientific">Polyplax serrata</name>
    <name type="common">Common mouse louse</name>
    <dbReference type="NCBI Taxonomy" id="468196"/>
    <lineage>
        <taxon>Eukaryota</taxon>
        <taxon>Metazoa</taxon>
        <taxon>Ecdysozoa</taxon>
        <taxon>Arthropoda</taxon>
        <taxon>Hexapoda</taxon>
        <taxon>Insecta</taxon>
        <taxon>Pterygota</taxon>
        <taxon>Neoptera</taxon>
        <taxon>Paraneoptera</taxon>
        <taxon>Psocodea</taxon>
        <taxon>Troctomorpha</taxon>
        <taxon>Phthiraptera</taxon>
        <taxon>Anoplura</taxon>
        <taxon>Polyplacidae</taxon>
        <taxon>Polyplax</taxon>
    </lineage>
</organism>
<evidence type="ECO:0000256" key="3">
    <source>
        <dbReference type="ARBA" id="ARBA00022989"/>
    </source>
</evidence>
<evidence type="ECO:0000256" key="2">
    <source>
        <dbReference type="ARBA" id="ARBA00022692"/>
    </source>
</evidence>
<name>A0AAN8SCB1_POLSC</name>
<dbReference type="GO" id="GO:1990573">
    <property type="term" value="P:potassium ion import across plasma membrane"/>
    <property type="evidence" value="ECO:0007669"/>
    <property type="project" value="TreeGrafter"/>
</dbReference>
<feature type="transmembrane region" description="Helical" evidence="5">
    <location>
        <begin position="514"/>
        <end position="532"/>
    </location>
</feature>
<comment type="caution">
    <text evidence="8">The sequence shown here is derived from an EMBL/GenBank/DDBJ whole genome shotgun (WGS) entry which is preliminary data.</text>
</comment>
<accession>A0AAN8SCB1</accession>
<feature type="domain" description="Amino acid permease/ SLC12A" evidence="6">
    <location>
        <begin position="130"/>
        <end position="625"/>
    </location>
</feature>
<evidence type="ECO:0000259" key="7">
    <source>
        <dbReference type="Pfam" id="PF03522"/>
    </source>
</evidence>
<feature type="transmembrane region" description="Helical" evidence="5">
    <location>
        <begin position="334"/>
        <end position="356"/>
    </location>
</feature>
<feature type="transmembrane region" description="Helical" evidence="5">
    <location>
        <begin position="159"/>
        <end position="183"/>
    </location>
</feature>
<feature type="transmembrane region" description="Helical" evidence="5">
    <location>
        <begin position="368"/>
        <end position="392"/>
    </location>
</feature>
<dbReference type="InterPro" id="IPR004841">
    <property type="entry name" value="AA-permease/SLC12A_dom"/>
</dbReference>
<comment type="subcellular location">
    <subcellularLocation>
        <location evidence="1">Membrane</location>
        <topology evidence="1">Multi-pass membrane protein</topology>
    </subcellularLocation>
</comment>
<dbReference type="AlphaFoldDB" id="A0AAN8SCB1"/>
<dbReference type="GO" id="GO:0055064">
    <property type="term" value="P:chloride ion homeostasis"/>
    <property type="evidence" value="ECO:0007669"/>
    <property type="project" value="TreeGrafter"/>
</dbReference>
<feature type="transmembrane region" description="Helical" evidence="5">
    <location>
        <begin position="204"/>
        <end position="232"/>
    </location>
</feature>
<keyword evidence="3 5" id="KW-1133">Transmembrane helix</keyword>
<dbReference type="GO" id="GO:0008511">
    <property type="term" value="F:sodium:potassium:chloride symporter activity"/>
    <property type="evidence" value="ECO:0007669"/>
    <property type="project" value="TreeGrafter"/>
</dbReference>
<evidence type="ECO:0000256" key="5">
    <source>
        <dbReference type="SAM" id="Phobius"/>
    </source>
</evidence>
<feature type="transmembrane region" description="Helical" evidence="5">
    <location>
        <begin position="278"/>
        <end position="299"/>
    </location>
</feature>
<dbReference type="Proteomes" id="UP001372834">
    <property type="component" value="Unassembled WGS sequence"/>
</dbReference>
<dbReference type="GO" id="GO:0055078">
    <property type="term" value="P:sodium ion homeostasis"/>
    <property type="evidence" value="ECO:0007669"/>
    <property type="project" value="TreeGrafter"/>
</dbReference>
<dbReference type="Gene3D" id="1.20.1740.10">
    <property type="entry name" value="Amino acid/polyamine transporter I"/>
    <property type="match status" value="1"/>
</dbReference>
<keyword evidence="4 5" id="KW-0472">Membrane</keyword>
<evidence type="ECO:0000313" key="9">
    <source>
        <dbReference type="Proteomes" id="UP001372834"/>
    </source>
</evidence>
<feature type="transmembrane region" description="Helical" evidence="5">
    <location>
        <begin position="544"/>
        <end position="563"/>
    </location>
</feature>
<sequence length="1085" mass="121473">MDPDAKKPPNRPYNMENRFTVRRISSIAVMQNVPENMELQVDTSPNSYINYGYMTDVPYSGDRKRSFQHHTLEALPRLDNYRNDFDGLKRPSLGELHGEEKDMKLDNLDNVAPPKNEPGGHGVKLGWIQGVLIPCLLNIWGVMLFLRLSWVVAQSGISGSLIIIVLSAVVCVLTTTSMSAICTNGEVEGGGIYYIISRSLGPEFGASVGIVFAFANAVAASMNTIGFCNSLNDLLRENNLKIVDGGVNDVRIVGAITLFIMVIICAVGMEWESKAQNFLVVIIIVAMVDFVVGAIIGPVSDEEKAMGFAGLSGKLFLENWGPDYRFSEQRYQNFFSVFAIFFPSVTGIQAGANISGDLKNPAFSIPNGTMLAVVVSMISYAIFVFVAGASAYRDASGIVGELATGQFTNCTYRQCEFGLHNSYTVMQLVSSWGPLIFAGCFAATLSTALTNLLSVPRLIQAIGNDRIYPGLIFFSKGYGKNNEAYRGYVLTFVISLAFLLIAELNAIAPLISNFYLASYAMINFCTFHAALIKPLGWRPTYKYYNMWLSLIGFILCVGIMFLIDWVTSLITMIVIFALYLIVVYRKPDVNWGSSTQAQTYKTALSSALRLVNVSEHVKNYRPQILVLSGKPCARPSLLDLAYLITKNNALFICGDILKKKLTYKSRQYRHRCGYDWLRLRKIKGFYTVIDDVSFEDGAKALLQTIGVGKLRPNVLMMGFKADWTTCPPEELLSYFNVLHEAFNNRVAVTILRVTGGLDFSMITDEDYLKNPVNGDLTTASIPNNGTVNSEENLSLGLRRNESDPGLECLPVESPHLPRKFLVNEKKQKDNPSEFLRSKKKAEAEQKKEMFVIKSELKTSKCTFFVSNVILLHLRLIKTEQNTPQNALVAMTMFKTKQEKGTIDVWWLYDDGGLTILLPYIISTRHDWSACKLRVFALVNRKQELELETRNMASLLSKFRIDYASLTMVEDITAKPKPETEQLFSQVLKEYSGKKDGDSEEPEKDSLMMDLELEALRDKTNRHLRLREFLLQHSSNANLIVMSLPMPRKSLVSAPLYMAWLEIISRDMPPMMLVRGNQTSVLTFYS</sequence>
<proteinExistence type="predicted"/>
<protein>
    <submittedName>
        <fullName evidence="8">Uncharacterized protein</fullName>
    </submittedName>
</protein>
<feature type="domain" description="SLC12A transporter C-terminal" evidence="7">
    <location>
        <begin position="634"/>
        <end position="1085"/>
    </location>
</feature>
<dbReference type="Pfam" id="PF00324">
    <property type="entry name" value="AA_permease"/>
    <property type="match status" value="1"/>
</dbReference>
<evidence type="ECO:0000256" key="4">
    <source>
        <dbReference type="ARBA" id="ARBA00023136"/>
    </source>
</evidence>
<feature type="transmembrane region" description="Helical" evidence="5">
    <location>
        <begin position="131"/>
        <end position="153"/>
    </location>
</feature>
<evidence type="ECO:0000256" key="1">
    <source>
        <dbReference type="ARBA" id="ARBA00004141"/>
    </source>
</evidence>
<feature type="transmembrane region" description="Helical" evidence="5">
    <location>
        <begin position="432"/>
        <end position="453"/>
    </location>
</feature>
<reference evidence="8 9" key="1">
    <citation type="submission" date="2023-10" db="EMBL/GenBank/DDBJ databases">
        <title>Genomes of two closely related lineages of the louse Polyplax serrata with different host specificities.</title>
        <authorList>
            <person name="Martinu J."/>
            <person name="Tarabai H."/>
            <person name="Stefka J."/>
            <person name="Hypsa V."/>
        </authorList>
    </citation>
    <scope>NUCLEOTIDE SEQUENCE [LARGE SCALE GENOMIC DNA]</scope>
    <source>
        <strain evidence="8">HR10_N</strain>
    </source>
</reference>
<dbReference type="PANTHER" id="PTHR11827:SF48">
    <property type="entry name" value="GH09711P"/>
    <property type="match status" value="1"/>
</dbReference>